<evidence type="ECO:0000313" key="19">
    <source>
        <dbReference type="Proteomes" id="UP000028702"/>
    </source>
</evidence>
<keyword evidence="19" id="KW-1185">Reference proteome</keyword>
<dbReference type="GO" id="GO:0000287">
    <property type="term" value="F:magnesium ion binding"/>
    <property type="evidence" value="ECO:0007669"/>
    <property type="project" value="UniProtKB-UniRule"/>
</dbReference>
<evidence type="ECO:0000259" key="16">
    <source>
        <dbReference type="SMART" id="SM01192"/>
    </source>
</evidence>
<dbReference type="PIRSF" id="PIRSF001400">
    <property type="entry name" value="Enolase"/>
    <property type="match status" value="1"/>
</dbReference>
<evidence type="ECO:0000256" key="1">
    <source>
        <dbReference type="ARBA" id="ARBA00005031"/>
    </source>
</evidence>
<comment type="caution">
    <text evidence="18">The sequence shown here is derived from an EMBL/GenBank/DDBJ whole genome shotgun (WGS) entry which is preliminary data.</text>
</comment>
<comment type="pathway">
    <text evidence="1 12">Carbohydrate degradation; glycolysis; pyruvate from D-glyceraldehyde 3-phosphate: step 4/5.</text>
</comment>
<feature type="binding site" evidence="14">
    <location>
        <position position="164"/>
    </location>
    <ligand>
        <name>substrate</name>
    </ligand>
</feature>
<feature type="active site" description="Proton donor" evidence="12 13">
    <location>
        <position position="205"/>
    </location>
</feature>
<protein>
    <recommendedName>
        <fullName evidence="4 12">Enolase</fullName>
        <ecNumber evidence="3 12">4.2.1.11</ecNumber>
    </recommendedName>
    <alternativeName>
        <fullName evidence="12">2-phospho-D-glycerate hydro-lyase</fullName>
    </alternativeName>
    <alternativeName>
        <fullName evidence="12">2-phosphoglycerate dehydratase</fullName>
    </alternativeName>
</protein>
<dbReference type="FunFam" id="3.20.20.120:FF:000001">
    <property type="entry name" value="Enolase"/>
    <property type="match status" value="1"/>
</dbReference>
<feature type="active site" description="Proton acceptor" evidence="12 13">
    <location>
        <position position="337"/>
    </location>
</feature>
<dbReference type="UniPathway" id="UPA00109">
    <property type="reaction ID" value="UER00187"/>
</dbReference>
<gene>
    <name evidence="12" type="primary">eno</name>
    <name evidence="18" type="ORF">M2A_0998</name>
</gene>
<dbReference type="SFLD" id="SFLDF00002">
    <property type="entry name" value="enolase"/>
    <property type="match status" value="1"/>
</dbReference>
<evidence type="ECO:0000256" key="5">
    <source>
        <dbReference type="ARBA" id="ARBA00022490"/>
    </source>
</evidence>
<evidence type="ECO:0000256" key="2">
    <source>
        <dbReference type="ARBA" id="ARBA00009604"/>
    </source>
</evidence>
<dbReference type="NCBIfam" id="TIGR01060">
    <property type="entry name" value="eno"/>
    <property type="match status" value="1"/>
</dbReference>
<dbReference type="GO" id="GO:0009986">
    <property type="term" value="C:cell surface"/>
    <property type="evidence" value="ECO:0007669"/>
    <property type="project" value="UniProtKB-SubCell"/>
</dbReference>
<comment type="cofactor">
    <cofactor evidence="12">
        <name>Mg(2+)</name>
        <dbReference type="ChEBI" id="CHEBI:18420"/>
    </cofactor>
    <text evidence="12">Binds a second Mg(2+) ion via substrate during catalysis.</text>
</comment>
<evidence type="ECO:0000256" key="10">
    <source>
        <dbReference type="ARBA" id="ARBA00023239"/>
    </source>
</evidence>
<dbReference type="EMBL" id="BBIO01000004">
    <property type="protein sequence ID" value="GAK44499.1"/>
    <property type="molecule type" value="Genomic_DNA"/>
</dbReference>
<evidence type="ECO:0000256" key="15">
    <source>
        <dbReference type="PIRSR" id="PIRSR001400-3"/>
    </source>
</evidence>
<feature type="binding site" evidence="14">
    <location>
        <position position="285"/>
    </location>
    <ligand>
        <name>substrate</name>
    </ligand>
</feature>
<evidence type="ECO:0000259" key="17">
    <source>
        <dbReference type="SMART" id="SM01193"/>
    </source>
</evidence>
<feature type="domain" description="Enolase C-terminal TIM barrel" evidence="16">
    <location>
        <begin position="139"/>
        <end position="425"/>
    </location>
</feature>
<feature type="binding site" evidence="12 15">
    <location>
        <position position="242"/>
    </location>
    <ligand>
        <name>Mg(2+)</name>
        <dbReference type="ChEBI" id="CHEBI:18420"/>
    </ligand>
</feature>
<name>A0A081B8Y1_9HYPH</name>
<dbReference type="InterPro" id="IPR020810">
    <property type="entry name" value="Enolase_C"/>
</dbReference>
<dbReference type="RefSeq" id="WP_045443895.1">
    <property type="nucleotide sequence ID" value="NZ_BBIO01000004.1"/>
</dbReference>
<dbReference type="Pfam" id="PF00113">
    <property type="entry name" value="Enolase_C"/>
    <property type="match status" value="1"/>
</dbReference>
<keyword evidence="10 12" id="KW-0456">Lyase</keyword>
<evidence type="ECO:0000256" key="7">
    <source>
        <dbReference type="ARBA" id="ARBA00022723"/>
    </source>
</evidence>
<proteinExistence type="inferred from homology"/>
<dbReference type="InterPro" id="IPR020811">
    <property type="entry name" value="Enolase_N"/>
</dbReference>
<feature type="binding site" evidence="12 15">
    <location>
        <position position="312"/>
    </location>
    <ligand>
        <name>Mg(2+)</name>
        <dbReference type="ChEBI" id="CHEBI:18420"/>
    </ligand>
</feature>
<dbReference type="GO" id="GO:0004634">
    <property type="term" value="F:phosphopyruvate hydratase activity"/>
    <property type="evidence" value="ECO:0007669"/>
    <property type="project" value="UniProtKB-UniRule"/>
</dbReference>
<dbReference type="SMART" id="SM01193">
    <property type="entry name" value="Enolase_N"/>
    <property type="match status" value="1"/>
</dbReference>
<dbReference type="SUPFAM" id="SSF54826">
    <property type="entry name" value="Enolase N-terminal domain-like"/>
    <property type="match status" value="1"/>
</dbReference>
<dbReference type="SFLD" id="SFLDS00001">
    <property type="entry name" value="Enolase"/>
    <property type="match status" value="1"/>
</dbReference>
<dbReference type="EC" id="4.2.1.11" evidence="3 12"/>
<dbReference type="HAMAP" id="MF_00318">
    <property type="entry name" value="Enolase"/>
    <property type="match status" value="1"/>
</dbReference>
<keyword evidence="18" id="KW-0670">Pyruvate</keyword>
<dbReference type="PANTHER" id="PTHR11902">
    <property type="entry name" value="ENOLASE"/>
    <property type="match status" value="1"/>
</dbReference>
<comment type="cofactor">
    <cofactor evidence="15">
        <name>Mg(2+)</name>
        <dbReference type="ChEBI" id="CHEBI:18420"/>
    </cofactor>
    <text evidence="15">Mg(2+) is required for catalysis and for stabilizing the dimer.</text>
</comment>
<evidence type="ECO:0000256" key="14">
    <source>
        <dbReference type="PIRSR" id="PIRSR001400-2"/>
    </source>
</evidence>
<feature type="binding site" evidence="14">
    <location>
        <position position="155"/>
    </location>
    <ligand>
        <name>substrate</name>
    </ligand>
</feature>
<feature type="binding site" evidence="14">
    <location>
        <begin position="364"/>
        <end position="367"/>
    </location>
    <ligand>
        <name>substrate</name>
    </ligand>
</feature>
<dbReference type="CDD" id="cd03313">
    <property type="entry name" value="enolase"/>
    <property type="match status" value="1"/>
</dbReference>
<dbReference type="Gene3D" id="3.20.20.120">
    <property type="entry name" value="Enolase-like C-terminal domain"/>
    <property type="match status" value="1"/>
</dbReference>
<evidence type="ECO:0000256" key="11">
    <source>
        <dbReference type="ARBA" id="ARBA00045763"/>
    </source>
</evidence>
<keyword evidence="8 12" id="KW-0460">Magnesium</keyword>
<dbReference type="GO" id="GO:0005576">
    <property type="term" value="C:extracellular region"/>
    <property type="evidence" value="ECO:0007669"/>
    <property type="project" value="UniProtKB-SubCell"/>
</dbReference>
<sequence length="425" mass="44787">MAAIIDIIGREILDSRGNPTVEVDVVLDDGAVGRAAVPSGASTGAHEAVELRDGDKSRFGGKGVRKAVEAVNGEIFDAISGMDAGEQVAIDRIMCQLDGTPNKARLGANAILGVSLALAKAQADSTGLPLFRYLGGPAARILPVPMMNIINGGEHADNPIDIQEFMIMPVAAENVADAVRMGAEVFQKLKAGLKDEGHNTNVGDEGGFAPNLASTDAAIGFIMKAIEAAGYKPGEDIYLALDAASTEFYKDGIYDLKGEGKKLDAGQMADYWADLVGRYPIISIEDGMSEDDWAGWKLLTEKIGDKVQLVGDDLFVTNPARLADGIKQGVANSILVKVNQIGSLTETLEAVEMAHKASFTAVMSHRSGETEDATIADLAVATNCGQIKTGSLARSDRLAKYNQLIRIEELLGPAAEYAGRSILKG</sequence>
<evidence type="ECO:0000256" key="8">
    <source>
        <dbReference type="ARBA" id="ARBA00022842"/>
    </source>
</evidence>
<evidence type="ECO:0000256" key="6">
    <source>
        <dbReference type="ARBA" id="ARBA00022525"/>
    </source>
</evidence>
<dbReference type="Proteomes" id="UP000028702">
    <property type="component" value="Unassembled WGS sequence"/>
</dbReference>
<evidence type="ECO:0000256" key="13">
    <source>
        <dbReference type="PIRSR" id="PIRSR001400-1"/>
    </source>
</evidence>
<dbReference type="AlphaFoldDB" id="A0A081B8Y1"/>
<comment type="catalytic activity">
    <reaction evidence="12">
        <text>(2R)-2-phosphoglycerate = phosphoenolpyruvate + H2O</text>
        <dbReference type="Rhea" id="RHEA:10164"/>
        <dbReference type="ChEBI" id="CHEBI:15377"/>
        <dbReference type="ChEBI" id="CHEBI:58289"/>
        <dbReference type="ChEBI" id="CHEBI:58702"/>
        <dbReference type="EC" id="4.2.1.11"/>
    </reaction>
</comment>
<organism evidence="18 19">
    <name type="scientific">Tepidicaulis marinus</name>
    <dbReference type="NCBI Taxonomy" id="1333998"/>
    <lineage>
        <taxon>Bacteria</taxon>
        <taxon>Pseudomonadati</taxon>
        <taxon>Pseudomonadota</taxon>
        <taxon>Alphaproteobacteria</taxon>
        <taxon>Hyphomicrobiales</taxon>
        <taxon>Parvibaculaceae</taxon>
        <taxon>Tepidicaulis</taxon>
    </lineage>
</organism>
<dbReference type="eggNOG" id="COG0148">
    <property type="taxonomic scope" value="Bacteria"/>
</dbReference>
<accession>A0A081B8Y1</accession>
<dbReference type="STRING" id="1333998.M2A_0998"/>
<evidence type="ECO:0000256" key="9">
    <source>
        <dbReference type="ARBA" id="ARBA00023152"/>
    </source>
</evidence>
<dbReference type="PROSITE" id="PS00164">
    <property type="entry name" value="ENOLASE"/>
    <property type="match status" value="1"/>
</dbReference>
<keyword evidence="6 12" id="KW-0964">Secreted</keyword>
<feature type="binding site" evidence="12">
    <location>
        <position position="366"/>
    </location>
    <ligand>
        <name>(2R)-2-phosphoglycerate</name>
        <dbReference type="ChEBI" id="CHEBI:58289"/>
    </ligand>
</feature>
<dbReference type="InterPro" id="IPR029017">
    <property type="entry name" value="Enolase-like_N"/>
</dbReference>
<dbReference type="PRINTS" id="PR00148">
    <property type="entry name" value="ENOLASE"/>
</dbReference>
<dbReference type="InterPro" id="IPR000941">
    <property type="entry name" value="Enolase"/>
</dbReference>
<keyword evidence="5 12" id="KW-0963">Cytoplasm</keyword>
<feature type="binding site" evidence="12">
    <location>
        <position position="367"/>
    </location>
    <ligand>
        <name>(2R)-2-phosphoglycerate</name>
        <dbReference type="ChEBI" id="CHEBI:58289"/>
    </ligand>
</feature>
<comment type="similarity">
    <text evidence="2 12">Belongs to the enolase family.</text>
</comment>
<dbReference type="SUPFAM" id="SSF51604">
    <property type="entry name" value="Enolase C-terminal domain-like"/>
    <property type="match status" value="1"/>
</dbReference>
<keyword evidence="9 12" id="KW-0324">Glycolysis</keyword>
<feature type="binding site" evidence="12 15">
    <location>
        <position position="285"/>
    </location>
    <ligand>
        <name>Mg(2+)</name>
        <dbReference type="ChEBI" id="CHEBI:18420"/>
    </ligand>
</feature>
<dbReference type="Pfam" id="PF03952">
    <property type="entry name" value="Enolase_N"/>
    <property type="match status" value="1"/>
</dbReference>
<feature type="binding site" evidence="12">
    <location>
        <position position="163"/>
    </location>
    <ligand>
        <name>(2R)-2-phosphoglycerate</name>
        <dbReference type="ChEBI" id="CHEBI:58289"/>
    </ligand>
</feature>
<dbReference type="Gene3D" id="3.30.390.10">
    <property type="entry name" value="Enolase-like, N-terminal domain"/>
    <property type="match status" value="1"/>
</dbReference>
<dbReference type="InterPro" id="IPR036849">
    <property type="entry name" value="Enolase-like_C_sf"/>
</dbReference>
<dbReference type="PANTHER" id="PTHR11902:SF1">
    <property type="entry name" value="ENOLASE"/>
    <property type="match status" value="1"/>
</dbReference>
<reference evidence="18 19" key="1">
    <citation type="submission" date="2014-07" db="EMBL/GenBank/DDBJ databases">
        <title>Tepidicaulis marinum gen. nov., sp. nov., a novel marine bacterium denitrifying nitrate to nitrous oxide strictly under microaerobic conditions.</title>
        <authorList>
            <person name="Takeuchi M."/>
            <person name="Yamagishi T."/>
            <person name="Kamagata Y."/>
            <person name="Oshima K."/>
            <person name="Hattori M."/>
            <person name="Katayama T."/>
            <person name="Hanada S."/>
            <person name="Tamaki H."/>
            <person name="Marumo K."/>
            <person name="Maeda H."/>
            <person name="Nedachi M."/>
            <person name="Iwasaki W."/>
            <person name="Suwa Y."/>
            <person name="Sakata S."/>
        </authorList>
    </citation>
    <scope>NUCLEOTIDE SEQUENCE [LARGE SCALE GENOMIC DNA]</scope>
    <source>
        <strain evidence="18 19">MA2</strain>
    </source>
</reference>
<feature type="binding site" evidence="14">
    <location>
        <position position="388"/>
    </location>
    <ligand>
        <name>substrate</name>
    </ligand>
</feature>
<keyword evidence="7 12" id="KW-0479">Metal-binding</keyword>
<evidence type="ECO:0000256" key="3">
    <source>
        <dbReference type="ARBA" id="ARBA00012058"/>
    </source>
</evidence>
<evidence type="ECO:0000256" key="4">
    <source>
        <dbReference type="ARBA" id="ARBA00017068"/>
    </source>
</evidence>
<dbReference type="InterPro" id="IPR020809">
    <property type="entry name" value="Enolase_CS"/>
</dbReference>
<dbReference type="GO" id="GO:0006096">
    <property type="term" value="P:glycolytic process"/>
    <property type="evidence" value="ECO:0007669"/>
    <property type="project" value="UniProtKB-UniRule"/>
</dbReference>
<feature type="binding site" evidence="12">
    <location>
        <position position="388"/>
    </location>
    <ligand>
        <name>(2R)-2-phosphoglycerate</name>
        <dbReference type="ChEBI" id="CHEBI:58289"/>
    </ligand>
</feature>
<dbReference type="SFLD" id="SFLDG00178">
    <property type="entry name" value="enolase"/>
    <property type="match status" value="1"/>
</dbReference>
<dbReference type="GO" id="GO:0000015">
    <property type="term" value="C:phosphopyruvate hydratase complex"/>
    <property type="evidence" value="ECO:0007669"/>
    <property type="project" value="InterPro"/>
</dbReference>
<feature type="domain" description="Enolase N-terminal" evidence="17">
    <location>
        <begin position="4"/>
        <end position="134"/>
    </location>
</feature>
<comment type="function">
    <text evidence="11 12">Catalyzes the reversible conversion of 2-phosphoglycerate (2-PG) into phosphoenolpyruvate (PEP). It is essential for the degradation of carbohydrates via glycolysis.</text>
</comment>
<evidence type="ECO:0000313" key="18">
    <source>
        <dbReference type="EMBL" id="GAK44499.1"/>
    </source>
</evidence>
<evidence type="ECO:0000256" key="12">
    <source>
        <dbReference type="HAMAP-Rule" id="MF_00318"/>
    </source>
</evidence>
<comment type="subcellular location">
    <subcellularLocation>
        <location evidence="12">Cytoplasm</location>
    </subcellularLocation>
    <subcellularLocation>
        <location evidence="12">Secreted</location>
    </subcellularLocation>
    <subcellularLocation>
        <location evidence="12">Cell surface</location>
    </subcellularLocation>
    <text evidence="12">Fractions of enolase are present in both the cytoplasm and on the cell surface.</text>
</comment>
<feature type="binding site" evidence="14">
    <location>
        <position position="312"/>
    </location>
    <ligand>
        <name>substrate</name>
    </ligand>
</feature>
<feature type="binding site" evidence="12">
    <location>
        <position position="337"/>
    </location>
    <ligand>
        <name>(2R)-2-phosphoglycerate</name>
        <dbReference type="ChEBI" id="CHEBI:58289"/>
    </ligand>
</feature>
<dbReference type="SMART" id="SM01192">
    <property type="entry name" value="Enolase_C"/>
    <property type="match status" value="1"/>
</dbReference>
<dbReference type="FunFam" id="3.30.390.10:FF:000001">
    <property type="entry name" value="Enolase"/>
    <property type="match status" value="1"/>
</dbReference>